<sequence>MFKRSLASLAAVAVASGAVVAPANAMTATVNGDMCTITPTPEETKLTNLTQARMLNKDKAANYRDTIAEPQLLALRMQIKNDQQKLANLRPDSVEKENLRRRLEENTKKLTAYQNFKDALNACINGQNYNSNQSGRPNNPDGSDQPGGPKRPDDSSKPGRPNNPEGPERPGGPKRPDDSDQPGGPKRPDDSDQPGGPKRPDDSSKPGRPNNPEGPERPGGSKHPDGSDQPGGKRALPSINGAVIGVIVAVLGILVAALPVIKSMLPALLP</sequence>
<feature type="region of interest" description="Disordered" evidence="1">
    <location>
        <begin position="125"/>
        <end position="234"/>
    </location>
</feature>
<dbReference type="AlphaFoldDB" id="A0AAX0IYH1"/>
<reference evidence="4 5" key="1">
    <citation type="submission" date="2015-09" db="EMBL/GenBank/DDBJ databases">
        <title>Genome sequencing of Corynebacterium diphtheriae Bv. Gravis strain DSM 44123.</title>
        <authorList>
            <person name="Sangal V."/>
            <person name="Burkovski A."/>
        </authorList>
    </citation>
    <scope>NUCLEOTIDE SEQUENCE [LARGE SCALE GENOMIC DNA]</scope>
    <source>
        <strain evidence="4 5">DSM 44123</strain>
    </source>
</reference>
<protein>
    <recommendedName>
        <fullName evidence="6">Secreted protein</fullName>
    </recommendedName>
</protein>
<dbReference type="Proteomes" id="UP000186159">
    <property type="component" value="Unassembled WGS sequence"/>
</dbReference>
<organism evidence="4 5">
    <name type="scientific">Corynebacterium diphtheriae bv. gravis</name>
    <dbReference type="NCBI Taxonomy" id="1720349"/>
    <lineage>
        <taxon>Bacteria</taxon>
        <taxon>Bacillati</taxon>
        <taxon>Actinomycetota</taxon>
        <taxon>Actinomycetes</taxon>
        <taxon>Mycobacteriales</taxon>
        <taxon>Corynebacteriaceae</taxon>
        <taxon>Corynebacterium</taxon>
    </lineage>
</organism>
<feature type="signal peptide" evidence="3">
    <location>
        <begin position="1"/>
        <end position="25"/>
    </location>
</feature>
<name>A0AAX0IYH1_CORDP</name>
<feature type="chain" id="PRO_5043757350" description="Secreted protein" evidence="3">
    <location>
        <begin position="26"/>
        <end position="270"/>
    </location>
</feature>
<keyword evidence="2" id="KW-0472">Membrane</keyword>
<feature type="transmembrane region" description="Helical" evidence="2">
    <location>
        <begin position="239"/>
        <end position="261"/>
    </location>
</feature>
<dbReference type="EMBL" id="LJXR01000026">
    <property type="protein sequence ID" value="OKY20840.1"/>
    <property type="molecule type" value="Genomic_DNA"/>
</dbReference>
<evidence type="ECO:0000256" key="1">
    <source>
        <dbReference type="SAM" id="MobiDB-lite"/>
    </source>
</evidence>
<evidence type="ECO:0000313" key="5">
    <source>
        <dbReference type="Proteomes" id="UP000186159"/>
    </source>
</evidence>
<keyword evidence="2" id="KW-1133">Transmembrane helix</keyword>
<comment type="caution">
    <text evidence="4">The sequence shown here is derived from an EMBL/GenBank/DDBJ whole genome shotgun (WGS) entry which is preliminary data.</text>
</comment>
<gene>
    <name evidence="4" type="ORF">AOT42_06760</name>
</gene>
<proteinExistence type="predicted"/>
<evidence type="ECO:0000256" key="2">
    <source>
        <dbReference type="SAM" id="Phobius"/>
    </source>
</evidence>
<keyword evidence="2" id="KW-0812">Transmembrane</keyword>
<evidence type="ECO:0008006" key="6">
    <source>
        <dbReference type="Google" id="ProtNLM"/>
    </source>
</evidence>
<feature type="compositionally biased region" description="Polar residues" evidence="1">
    <location>
        <begin position="125"/>
        <end position="142"/>
    </location>
</feature>
<keyword evidence="3" id="KW-0732">Signal</keyword>
<dbReference type="GeneID" id="29422225"/>
<evidence type="ECO:0000313" key="4">
    <source>
        <dbReference type="EMBL" id="OKY20840.1"/>
    </source>
</evidence>
<evidence type="ECO:0000256" key="3">
    <source>
        <dbReference type="SAM" id="SignalP"/>
    </source>
</evidence>
<dbReference type="RefSeq" id="WP_041740558.1">
    <property type="nucleotide sequence ID" value="NZ_LJXR01000026.1"/>
</dbReference>
<accession>A0AAX0IYH1</accession>